<evidence type="ECO:0000256" key="1">
    <source>
        <dbReference type="SAM" id="MobiDB-lite"/>
    </source>
</evidence>
<gene>
    <name evidence="3" type="ORF">CYNAS_LOCUS8542</name>
</gene>
<dbReference type="EMBL" id="CATQJL010000223">
    <property type="protein sequence ID" value="CAJ0596559.1"/>
    <property type="molecule type" value="Genomic_DNA"/>
</dbReference>
<feature type="compositionally biased region" description="Basic and acidic residues" evidence="1">
    <location>
        <begin position="35"/>
        <end position="57"/>
    </location>
</feature>
<evidence type="ECO:0000256" key="2">
    <source>
        <dbReference type="SAM" id="SignalP"/>
    </source>
</evidence>
<dbReference type="Proteomes" id="UP001176961">
    <property type="component" value="Unassembled WGS sequence"/>
</dbReference>
<sequence>MWILKGLVLAILLASASTTPPKEVEKSHGEHHHGSHGEQHHGSHGEQHHGSHGEQHHGKFHFRHGNRTIHREFAIGTDKLLPSAKLPK</sequence>
<reference evidence="3" key="1">
    <citation type="submission" date="2023-07" db="EMBL/GenBank/DDBJ databases">
        <authorList>
            <consortium name="CYATHOMIX"/>
        </authorList>
    </citation>
    <scope>NUCLEOTIDE SEQUENCE</scope>
    <source>
        <strain evidence="3">N/A</strain>
    </source>
</reference>
<protein>
    <submittedName>
        <fullName evidence="3">Uncharacterized protein</fullName>
    </submittedName>
</protein>
<evidence type="ECO:0000313" key="4">
    <source>
        <dbReference type="Proteomes" id="UP001176961"/>
    </source>
</evidence>
<accession>A0AA36GQV9</accession>
<feature type="signal peptide" evidence="2">
    <location>
        <begin position="1"/>
        <end position="18"/>
    </location>
</feature>
<organism evidence="3 4">
    <name type="scientific">Cylicocyclus nassatus</name>
    <name type="common">Nematode worm</name>
    <dbReference type="NCBI Taxonomy" id="53992"/>
    <lineage>
        <taxon>Eukaryota</taxon>
        <taxon>Metazoa</taxon>
        <taxon>Ecdysozoa</taxon>
        <taxon>Nematoda</taxon>
        <taxon>Chromadorea</taxon>
        <taxon>Rhabditida</taxon>
        <taxon>Rhabditina</taxon>
        <taxon>Rhabditomorpha</taxon>
        <taxon>Strongyloidea</taxon>
        <taxon>Strongylidae</taxon>
        <taxon>Cylicocyclus</taxon>
    </lineage>
</organism>
<proteinExistence type="predicted"/>
<feature type="region of interest" description="Disordered" evidence="1">
    <location>
        <begin position="18"/>
        <end position="88"/>
    </location>
</feature>
<name>A0AA36GQV9_CYLNA</name>
<feature type="compositionally biased region" description="Basic residues" evidence="1">
    <location>
        <begin position="58"/>
        <end position="68"/>
    </location>
</feature>
<comment type="caution">
    <text evidence="3">The sequence shown here is derived from an EMBL/GenBank/DDBJ whole genome shotgun (WGS) entry which is preliminary data.</text>
</comment>
<keyword evidence="4" id="KW-1185">Reference proteome</keyword>
<evidence type="ECO:0000313" key="3">
    <source>
        <dbReference type="EMBL" id="CAJ0596559.1"/>
    </source>
</evidence>
<dbReference type="AlphaFoldDB" id="A0AA36GQV9"/>
<feature type="chain" id="PRO_5041387745" evidence="2">
    <location>
        <begin position="19"/>
        <end position="88"/>
    </location>
</feature>
<keyword evidence="2" id="KW-0732">Signal</keyword>